<keyword evidence="2" id="KW-1185">Reference proteome</keyword>
<reference evidence="1 2" key="1">
    <citation type="submission" date="2016-07" db="EMBL/GenBank/DDBJ databases">
        <title>Draft Genome Sequence of Methylobrevis pamukkalensis PK2.</title>
        <authorList>
            <person name="Vasilenko O.V."/>
            <person name="Doronina N.V."/>
            <person name="Shmareva M.N."/>
            <person name="Tarlachkov S.V."/>
            <person name="Mustakhimov I."/>
            <person name="Trotsenko Y.A."/>
        </authorList>
    </citation>
    <scope>NUCLEOTIDE SEQUENCE [LARGE SCALE GENOMIC DNA]</scope>
    <source>
        <strain evidence="1 2">PK2</strain>
    </source>
</reference>
<name>A0A1E3H1L5_9HYPH</name>
<accession>A0A1E3H1L5</accession>
<sequence length="95" mass="10321">MSLRDITARFSCDGCGARFEGYIDPAWRTCEVLPSVFDLAEDAIRGFGPGSVQADMHLCAACTRVADAIGDEEYLPTRDEIVAALARADRPERAP</sequence>
<protein>
    <submittedName>
        <fullName evidence="1">Uncharacterized protein</fullName>
    </submittedName>
</protein>
<organism evidence="1 2">
    <name type="scientific">Methylobrevis pamukkalensis</name>
    <dbReference type="NCBI Taxonomy" id="1439726"/>
    <lineage>
        <taxon>Bacteria</taxon>
        <taxon>Pseudomonadati</taxon>
        <taxon>Pseudomonadota</taxon>
        <taxon>Alphaproteobacteria</taxon>
        <taxon>Hyphomicrobiales</taxon>
        <taxon>Pleomorphomonadaceae</taxon>
        <taxon>Methylobrevis</taxon>
    </lineage>
</organism>
<dbReference type="Proteomes" id="UP000094622">
    <property type="component" value="Unassembled WGS sequence"/>
</dbReference>
<dbReference type="AlphaFoldDB" id="A0A1E3H1L5"/>
<comment type="caution">
    <text evidence="1">The sequence shown here is derived from an EMBL/GenBank/DDBJ whole genome shotgun (WGS) entry which is preliminary data.</text>
</comment>
<dbReference type="EMBL" id="MCRJ01000058">
    <property type="protein sequence ID" value="ODN70192.1"/>
    <property type="molecule type" value="Genomic_DNA"/>
</dbReference>
<evidence type="ECO:0000313" key="2">
    <source>
        <dbReference type="Proteomes" id="UP000094622"/>
    </source>
</evidence>
<dbReference type="RefSeq" id="WP_069307072.1">
    <property type="nucleotide sequence ID" value="NZ_MCRJ01000058.1"/>
</dbReference>
<proteinExistence type="predicted"/>
<gene>
    <name evidence="1" type="ORF">A6302_02466</name>
</gene>
<evidence type="ECO:0000313" key="1">
    <source>
        <dbReference type="EMBL" id="ODN70192.1"/>
    </source>
</evidence>